<protein>
    <submittedName>
        <fullName evidence="1">ATP dependent DNA ligase</fullName>
    </submittedName>
</protein>
<dbReference type="AlphaFoldDB" id="A0A1N7SRY4"/>
<dbReference type="Gene3D" id="3.30.1490.70">
    <property type="match status" value="1"/>
</dbReference>
<evidence type="ECO:0000313" key="2">
    <source>
        <dbReference type="Proteomes" id="UP000195569"/>
    </source>
</evidence>
<proteinExistence type="predicted"/>
<dbReference type="GO" id="GO:0016874">
    <property type="term" value="F:ligase activity"/>
    <property type="evidence" value="ECO:0007669"/>
    <property type="project" value="UniProtKB-KW"/>
</dbReference>
<sequence>MHDRPYLCRSFVNTGTLIHVTGVEMISTWVWERDREHGFEGMLAKRLDSTYQRGRSRDWFGIIDADYDPT</sequence>
<reference evidence="1" key="1">
    <citation type="submission" date="2016-12" db="EMBL/GenBank/DDBJ databases">
        <authorList>
            <person name="Moulin L."/>
        </authorList>
    </citation>
    <scope>NUCLEOTIDE SEQUENCE [LARGE SCALE GENOMIC DNA]</scope>
    <source>
        <strain evidence="1">STM 7183</strain>
    </source>
</reference>
<name>A0A1N7SRY4_9BURK</name>
<organism evidence="1 2">
    <name type="scientific">Paraburkholderia piptadeniae</name>
    <dbReference type="NCBI Taxonomy" id="1701573"/>
    <lineage>
        <taxon>Bacteria</taxon>
        <taxon>Pseudomonadati</taxon>
        <taxon>Pseudomonadota</taxon>
        <taxon>Betaproteobacteria</taxon>
        <taxon>Burkholderiales</taxon>
        <taxon>Burkholderiaceae</taxon>
        <taxon>Paraburkholderia</taxon>
    </lineage>
</organism>
<dbReference type="SUPFAM" id="SSF56091">
    <property type="entry name" value="DNA ligase/mRNA capping enzyme, catalytic domain"/>
    <property type="match status" value="1"/>
</dbReference>
<comment type="caution">
    <text evidence="1">The sequence shown here is derived from an EMBL/GenBank/DDBJ whole genome shotgun (WGS) entry which is preliminary data.</text>
</comment>
<dbReference type="EMBL" id="CYGY02000075">
    <property type="protein sequence ID" value="SIT50225.1"/>
    <property type="molecule type" value="Genomic_DNA"/>
</dbReference>
<accession>A0A1N7SRY4</accession>
<keyword evidence="1" id="KW-0436">Ligase</keyword>
<gene>
    <name evidence="1" type="ORF">BN2476_750168</name>
</gene>
<dbReference type="RefSeq" id="WP_087738936.1">
    <property type="nucleotide sequence ID" value="NZ_CYGY02000075.1"/>
</dbReference>
<keyword evidence="2" id="KW-1185">Reference proteome</keyword>
<dbReference type="Proteomes" id="UP000195569">
    <property type="component" value="Unassembled WGS sequence"/>
</dbReference>
<evidence type="ECO:0000313" key="1">
    <source>
        <dbReference type="EMBL" id="SIT50225.1"/>
    </source>
</evidence>